<name>A0A4Q9KGZ0_9ACTN</name>
<proteinExistence type="predicted"/>
<dbReference type="InterPro" id="IPR023214">
    <property type="entry name" value="HAD_sf"/>
</dbReference>
<reference evidence="1 2" key="1">
    <citation type="submission" date="2019-01" db="EMBL/GenBank/DDBJ databases">
        <title>Lactibacter flavus gen. nov., sp. nov., a novel bacterium of the family Propionibacteriaceae isolated from raw milk and dairy products.</title>
        <authorList>
            <person name="Huptas C."/>
            <person name="Wenning M."/>
            <person name="Breitenwieser F."/>
            <person name="Doll E."/>
            <person name="Von Neubeck M."/>
            <person name="Busse H.-J."/>
            <person name="Scherer S."/>
        </authorList>
    </citation>
    <scope>NUCLEOTIDE SEQUENCE [LARGE SCALE GENOMIC DNA]</scope>
    <source>
        <strain evidence="1 2">KCTC 33808</strain>
    </source>
</reference>
<dbReference type="PROSITE" id="PS01229">
    <property type="entry name" value="COF_2"/>
    <property type="match status" value="1"/>
</dbReference>
<dbReference type="Gene3D" id="3.30.1240.10">
    <property type="match status" value="1"/>
</dbReference>
<dbReference type="RefSeq" id="WP_131166733.1">
    <property type="nucleotide sequence ID" value="NZ_SDMQ01000001.1"/>
</dbReference>
<evidence type="ECO:0000313" key="2">
    <source>
        <dbReference type="Proteomes" id="UP000292373"/>
    </source>
</evidence>
<dbReference type="Pfam" id="PF08282">
    <property type="entry name" value="Hydrolase_3"/>
    <property type="match status" value="1"/>
</dbReference>
<dbReference type="EMBL" id="SDMQ01000001">
    <property type="protein sequence ID" value="TBT88603.1"/>
    <property type="molecule type" value="Genomic_DNA"/>
</dbReference>
<dbReference type="NCBIfam" id="TIGR01484">
    <property type="entry name" value="HAD-SF-IIB"/>
    <property type="match status" value="1"/>
</dbReference>
<dbReference type="Gene3D" id="3.40.50.1000">
    <property type="entry name" value="HAD superfamily/HAD-like"/>
    <property type="match status" value="1"/>
</dbReference>
<protein>
    <submittedName>
        <fullName evidence="1">HAD family phosphatase</fullName>
    </submittedName>
</protein>
<evidence type="ECO:0000313" key="1">
    <source>
        <dbReference type="EMBL" id="TBT88603.1"/>
    </source>
</evidence>
<accession>A0A4Q9KGZ0</accession>
<dbReference type="InterPro" id="IPR006379">
    <property type="entry name" value="HAD-SF_hydro_IIB"/>
</dbReference>
<dbReference type="Proteomes" id="UP000292373">
    <property type="component" value="Unassembled WGS sequence"/>
</dbReference>
<dbReference type="PANTHER" id="PTHR10000">
    <property type="entry name" value="PHOSPHOSERINE PHOSPHATASE"/>
    <property type="match status" value="1"/>
</dbReference>
<keyword evidence="2" id="KW-1185">Reference proteome</keyword>
<dbReference type="GO" id="GO:0000287">
    <property type="term" value="F:magnesium ion binding"/>
    <property type="evidence" value="ECO:0007669"/>
    <property type="project" value="TreeGrafter"/>
</dbReference>
<dbReference type="SUPFAM" id="SSF56784">
    <property type="entry name" value="HAD-like"/>
    <property type="match status" value="1"/>
</dbReference>
<dbReference type="PRINTS" id="PR00119">
    <property type="entry name" value="CATATPASE"/>
</dbReference>
<dbReference type="PANTHER" id="PTHR10000:SF8">
    <property type="entry name" value="HAD SUPERFAMILY HYDROLASE-LIKE, TYPE 3"/>
    <property type="match status" value="1"/>
</dbReference>
<sequence length="274" mass="28694">MGVRLIATDVDGTLVRSDHRTISPRNRVAFAAARQAGIDVLAISGRQPYSIGAIVAGSPLEGFVVGSNGAVAVDLANRHVLFEELLDVDAQRTLAHAMLAEFPEARVVSVRSAGNEYVAQHGYVGEQDPGAENALWPVSHRFADLDDVLAEPSLKLVVKHPDPTVAPEQMLEVARGLAVPGTHPTTSGAPFLEVGRAGVSKASALARFAADRGIDPADVVTFGDNLNDVEMLRWAGLGVAMGNAVAGAKEAADEVTLHHEADGVAVVIERLLGL</sequence>
<dbReference type="OrthoDB" id="3180855at2"/>
<dbReference type="GO" id="GO:0005829">
    <property type="term" value="C:cytosol"/>
    <property type="evidence" value="ECO:0007669"/>
    <property type="project" value="TreeGrafter"/>
</dbReference>
<dbReference type="AlphaFoldDB" id="A0A4Q9KGZ0"/>
<organism evidence="1 2">
    <name type="scientific">Propioniciclava sinopodophylli</name>
    <dbReference type="NCBI Taxonomy" id="1837344"/>
    <lineage>
        <taxon>Bacteria</taxon>
        <taxon>Bacillati</taxon>
        <taxon>Actinomycetota</taxon>
        <taxon>Actinomycetes</taxon>
        <taxon>Propionibacteriales</taxon>
        <taxon>Propionibacteriaceae</taxon>
        <taxon>Propioniciclava</taxon>
    </lineage>
</organism>
<comment type="caution">
    <text evidence="1">The sequence shown here is derived from an EMBL/GenBank/DDBJ whole genome shotgun (WGS) entry which is preliminary data.</text>
</comment>
<dbReference type="InterPro" id="IPR036412">
    <property type="entry name" value="HAD-like_sf"/>
</dbReference>
<dbReference type="GO" id="GO:0016791">
    <property type="term" value="F:phosphatase activity"/>
    <property type="evidence" value="ECO:0007669"/>
    <property type="project" value="TreeGrafter"/>
</dbReference>
<gene>
    <name evidence="1" type="ORF">ET989_01220</name>
</gene>
<dbReference type="CDD" id="cd07516">
    <property type="entry name" value="HAD_Pase"/>
    <property type="match status" value="1"/>
</dbReference>